<proteinExistence type="predicted"/>
<evidence type="ECO:0000313" key="2">
    <source>
        <dbReference type="Proteomes" id="UP000306791"/>
    </source>
</evidence>
<dbReference type="RefSeq" id="WP_138236996.1">
    <property type="nucleotide sequence ID" value="NZ_CP185860.1"/>
</dbReference>
<protein>
    <submittedName>
        <fullName evidence="1">Uncharacterized protein</fullName>
    </submittedName>
</protein>
<dbReference type="EMBL" id="VANI01000020">
    <property type="protein sequence ID" value="TLM74786.1"/>
    <property type="molecule type" value="Genomic_DNA"/>
</dbReference>
<name>A0ABY2UDN1_9GAMM</name>
<keyword evidence="2" id="KW-1185">Reference proteome</keyword>
<comment type="caution">
    <text evidence="1">The sequence shown here is derived from an EMBL/GenBank/DDBJ whole genome shotgun (WGS) entry which is preliminary data.</text>
</comment>
<gene>
    <name evidence="1" type="ORF">FDY93_17295</name>
</gene>
<sequence>MKTLDIIEESIVKMKIKTDKVSVKAGATLFAVTLDHAQGIKFCLINSAYPSAFALLRVLFETYIRAMGLSKCASSKQLDKYINEDKLVSKTNGKLMFGNMVLEVESAADLPAYFSKIKDHTWSGLNSITHSGAIQLHRNFSGSSIRHRYEQDHINEAVEFATMIACMSFAGLCDLATNTSGEVESEKVMNFVQSWAFNN</sequence>
<dbReference type="Pfam" id="PF22491">
    <property type="entry name" value="DUF6988"/>
    <property type="match status" value="1"/>
</dbReference>
<evidence type="ECO:0000313" key="1">
    <source>
        <dbReference type="EMBL" id="TLM74786.1"/>
    </source>
</evidence>
<dbReference type="Proteomes" id="UP000306791">
    <property type="component" value="Unassembled WGS sequence"/>
</dbReference>
<organism evidence="1 2">
    <name type="scientific">Microbulbifer harenosus</name>
    <dbReference type="NCBI Taxonomy" id="2576840"/>
    <lineage>
        <taxon>Bacteria</taxon>
        <taxon>Pseudomonadati</taxon>
        <taxon>Pseudomonadota</taxon>
        <taxon>Gammaproteobacteria</taxon>
        <taxon>Cellvibrionales</taxon>
        <taxon>Microbulbiferaceae</taxon>
        <taxon>Microbulbifer</taxon>
    </lineage>
</organism>
<dbReference type="InterPro" id="IPR054257">
    <property type="entry name" value="DUF6988"/>
</dbReference>
<reference evidence="1 2" key="1">
    <citation type="submission" date="2019-05" db="EMBL/GenBank/DDBJ databases">
        <title>Microbulbifer harenosus sp. nov., an alginate-degrading bacterium isolated from coastal sand.</title>
        <authorList>
            <person name="Huang H."/>
            <person name="Mo K."/>
            <person name="Bao S."/>
        </authorList>
    </citation>
    <scope>NUCLEOTIDE SEQUENCE [LARGE SCALE GENOMIC DNA]</scope>
    <source>
        <strain evidence="1 2">HB161719</strain>
    </source>
</reference>
<accession>A0ABY2UDN1</accession>